<feature type="region of interest" description="Disordered" evidence="1">
    <location>
        <begin position="38"/>
        <end position="66"/>
    </location>
</feature>
<feature type="compositionally biased region" description="Low complexity" evidence="1">
    <location>
        <begin position="42"/>
        <end position="64"/>
    </location>
</feature>
<evidence type="ECO:0000256" key="1">
    <source>
        <dbReference type="SAM" id="MobiDB-lite"/>
    </source>
</evidence>
<dbReference type="EnsemblPlants" id="OMERI02G35020.1">
    <property type="protein sequence ID" value="OMERI02G35020.1"/>
    <property type="gene ID" value="OMERI02G35020"/>
</dbReference>
<dbReference type="HOGENOM" id="CLU_1878729_0_0_1"/>
<protein>
    <submittedName>
        <fullName evidence="2">Uncharacterized protein</fullName>
    </submittedName>
</protein>
<organism evidence="2">
    <name type="scientific">Oryza meridionalis</name>
    <dbReference type="NCBI Taxonomy" id="40149"/>
    <lineage>
        <taxon>Eukaryota</taxon>
        <taxon>Viridiplantae</taxon>
        <taxon>Streptophyta</taxon>
        <taxon>Embryophyta</taxon>
        <taxon>Tracheophyta</taxon>
        <taxon>Spermatophyta</taxon>
        <taxon>Magnoliopsida</taxon>
        <taxon>Liliopsida</taxon>
        <taxon>Poales</taxon>
        <taxon>Poaceae</taxon>
        <taxon>BOP clade</taxon>
        <taxon>Oryzoideae</taxon>
        <taxon>Oryzeae</taxon>
        <taxon>Oryzinae</taxon>
        <taxon>Oryza</taxon>
    </lineage>
</organism>
<dbReference type="Proteomes" id="UP000008021">
    <property type="component" value="Chromosome 2"/>
</dbReference>
<dbReference type="Gramene" id="OMERI02G35020.1">
    <property type="protein sequence ID" value="OMERI02G35020.1"/>
    <property type="gene ID" value="OMERI02G35020"/>
</dbReference>
<proteinExistence type="predicted"/>
<dbReference type="AlphaFoldDB" id="A0A0E0CT23"/>
<accession>A0A0E0CT23</accession>
<reference evidence="2" key="1">
    <citation type="submission" date="2015-04" db="UniProtKB">
        <authorList>
            <consortium name="EnsemblPlants"/>
        </authorList>
    </citation>
    <scope>IDENTIFICATION</scope>
</reference>
<name>A0A0E0CT23_9ORYZ</name>
<evidence type="ECO:0000313" key="3">
    <source>
        <dbReference type="Proteomes" id="UP000008021"/>
    </source>
</evidence>
<keyword evidence="3" id="KW-1185">Reference proteome</keyword>
<sequence length="136" mass="14903">MCFTTRSSSPPPPHLNAGEHRVLEEFQVVGRLEIDLEHPGKAESGASAAAADAEMNEVRGPVGPLRRRVVPPEMDRLRWRRRREVRGRAQRRVVVVGDADPDTVLVEAACAAGELIVACSGRAVAGEETEEDWLRS</sequence>
<evidence type="ECO:0000313" key="2">
    <source>
        <dbReference type="EnsemblPlants" id="OMERI02G35020.1"/>
    </source>
</evidence>
<reference evidence="2" key="2">
    <citation type="submission" date="2018-05" db="EMBL/GenBank/DDBJ databases">
        <title>OmerRS3 (Oryza meridionalis Reference Sequence Version 3).</title>
        <authorList>
            <person name="Zhang J."/>
            <person name="Kudrna D."/>
            <person name="Lee S."/>
            <person name="Talag J."/>
            <person name="Welchert J."/>
            <person name="Wing R.A."/>
        </authorList>
    </citation>
    <scope>NUCLEOTIDE SEQUENCE [LARGE SCALE GENOMIC DNA]</scope>
    <source>
        <strain evidence="2">cv. OR44</strain>
    </source>
</reference>